<dbReference type="SMART" id="SM00382">
    <property type="entry name" value="AAA"/>
    <property type="match status" value="2"/>
</dbReference>
<dbReference type="Gene3D" id="3.40.50.300">
    <property type="entry name" value="P-loop containing nucleotide triphosphate hydrolases"/>
    <property type="match status" value="1"/>
</dbReference>
<gene>
    <name evidence="3" type="ORF">AGRA3207_002129</name>
</gene>
<protein>
    <recommendedName>
        <fullName evidence="2">NACHT domain-containing protein</fullName>
    </recommendedName>
</protein>
<dbReference type="EMBL" id="CP059572">
    <property type="protein sequence ID" value="QXJ21291.1"/>
    <property type="molecule type" value="Genomic_DNA"/>
</dbReference>
<dbReference type="PROSITE" id="PS50837">
    <property type="entry name" value="NACHT"/>
    <property type="match status" value="1"/>
</dbReference>
<dbReference type="InterPro" id="IPR027417">
    <property type="entry name" value="P-loop_NTPase"/>
</dbReference>
<evidence type="ECO:0000259" key="2">
    <source>
        <dbReference type="PROSITE" id="PS50837"/>
    </source>
</evidence>
<feature type="transmembrane region" description="Helical" evidence="1">
    <location>
        <begin position="955"/>
        <end position="981"/>
    </location>
</feature>
<evidence type="ECO:0000313" key="4">
    <source>
        <dbReference type="Proteomes" id="UP001049518"/>
    </source>
</evidence>
<proteinExistence type="predicted"/>
<dbReference type="InterPro" id="IPR007111">
    <property type="entry name" value="NACHT_NTPase"/>
</dbReference>
<keyword evidence="1" id="KW-0812">Transmembrane</keyword>
<organism evidence="3 4">
    <name type="scientific">Actinomadura graeca</name>
    <dbReference type="NCBI Taxonomy" id="2750812"/>
    <lineage>
        <taxon>Bacteria</taxon>
        <taxon>Bacillati</taxon>
        <taxon>Actinomycetota</taxon>
        <taxon>Actinomycetes</taxon>
        <taxon>Streptosporangiales</taxon>
        <taxon>Thermomonosporaceae</taxon>
        <taxon>Actinomadura</taxon>
    </lineage>
</organism>
<sequence length="1171" mass="128122">MTRREGEVTQHGTAYGFARIFQVAGDMVVHEGGGPARGAPGERVRRRWTVLACGFVLVAALLPFAPLPAWPRYGTAAALALAAGLGRWEIARRARTRLLGDLLSVVAPGGRPPAATDVNPYRIGVSRSRYAGDGPRLGYVPERDTYIPRHPFDADLDAAITGARDHIVLVVGGAKAGKSRTAWEAVRRLPRAAVLVPRPGRLASLRRCGRLRARRRGPLVLWLDDLGLYLTGDERLTDALLLWLRRRHPGLVVVATMTSRAYWDVLDPDPAAPAADTLKVVEEATVLSLSPGLTPGELEQARRLYPDEVFQRGPGEELVAAWAHDELYELGPDDPARWAVIRAAIDWRRAGIGRPVPGRALARIVPHYLAAERGTDRFPAAARLEEGLAWALTVPKDSPAKALEQVEEEPEPSYTAFDYLVERADRTGSAGRGPLPIPAAAWAEIVAHAAPEDVPAVIRSARRRGAGEAVLSAALERLRALRPGDTAPERLPGGLEERLHDYLGRLAGHPDLPEPEHVPLELPVRRRTDLDVRLGLEPPAGVRPPERLGAIAAIREARRCVLLGDPGSGKTTTLRILLDAFAAESSASGHIPVYVWLPRGGGTGGTASERVERLIGDAFRRTHPGITDADVRALLDRGRLALLFDGLNEIGAAHAGAFLDGLAEVLDGHDEHIVIIATRTHGFESRFADRPFGVLQLLELDYPDGVRAFVAARLAPGDADGMMAALDARAPLRRLALNPLLLHLMVTAYGTAGRLPGSRARLLDTIVRELLDDPAQHALLARLGYEMRLKGLELTTGQAEETCGAALGGLVRTPLLLRDADTGRVRFWHQTFQEYFAASHVSGDLRRYLRRHGRDPAWREVLALAAGLLPEDDAYRCVVRMWRRDRLLAVTGLSSIERYDGPRWDRLRQRFAVRLRRRITVIVGWQRGYPYVLTACYGSALWLVPGSVIDSLPGGVLTVVPIGLIALVAFFRLYASVLLRFEKVTVRRHIRPGITALRMLDDVGATRLLTELKAAIADDFTVGKLTRAALANQLLPRSRTLRELELRLASPETRLEAVEHLGDLASPAAMGMLRDLLDGPDLDDLTHAAVIRELLRYARTTGEPTGDLEQRLREQAGGAGSYVRRRRAYRALRDLGADAAPPSRWGDPRLAALLAVLAVVSGLYWYWTGVR</sequence>
<feature type="transmembrane region" description="Helical" evidence="1">
    <location>
        <begin position="1150"/>
        <end position="1167"/>
    </location>
</feature>
<dbReference type="RefSeq" id="WP_231334435.1">
    <property type="nucleotide sequence ID" value="NZ_CP059572.1"/>
</dbReference>
<dbReference type="Proteomes" id="UP001049518">
    <property type="component" value="Chromosome"/>
</dbReference>
<keyword evidence="1" id="KW-1133">Transmembrane helix</keyword>
<keyword evidence="1" id="KW-0472">Membrane</keyword>
<dbReference type="SUPFAM" id="SSF52540">
    <property type="entry name" value="P-loop containing nucleoside triphosphate hydrolases"/>
    <property type="match status" value="2"/>
</dbReference>
<evidence type="ECO:0000256" key="1">
    <source>
        <dbReference type="SAM" id="Phobius"/>
    </source>
</evidence>
<dbReference type="CDD" id="cd00009">
    <property type="entry name" value="AAA"/>
    <property type="match status" value="1"/>
</dbReference>
<evidence type="ECO:0000313" key="3">
    <source>
        <dbReference type="EMBL" id="QXJ21291.1"/>
    </source>
</evidence>
<dbReference type="InterPro" id="IPR003593">
    <property type="entry name" value="AAA+_ATPase"/>
</dbReference>
<feature type="domain" description="NACHT" evidence="2">
    <location>
        <begin position="558"/>
        <end position="650"/>
    </location>
</feature>
<reference evidence="3" key="1">
    <citation type="submission" date="2020-07" db="EMBL/GenBank/DDBJ databases">
        <authorList>
            <person name="Tarantini F.S."/>
            <person name="Hong K.W."/>
            <person name="Chan K.G."/>
        </authorList>
    </citation>
    <scope>NUCLEOTIDE SEQUENCE</scope>
    <source>
        <strain evidence="3">32-07</strain>
    </source>
</reference>
<keyword evidence="4" id="KW-1185">Reference proteome</keyword>
<feature type="transmembrane region" description="Helical" evidence="1">
    <location>
        <begin position="48"/>
        <end position="67"/>
    </location>
</feature>
<name>A0ABX8QR65_9ACTN</name>
<accession>A0ABX8QR65</accession>